<dbReference type="EMBL" id="JAHWGI010001412">
    <property type="protein sequence ID" value="KAK3930844.1"/>
    <property type="molecule type" value="Genomic_DNA"/>
</dbReference>
<protein>
    <submittedName>
        <fullName evidence="1">Glycogen debranching enzyme</fullName>
    </submittedName>
</protein>
<comment type="caution">
    <text evidence="1">The sequence shown here is derived from an EMBL/GenBank/DDBJ whole genome shotgun (WGS) entry which is preliminary data.</text>
</comment>
<evidence type="ECO:0000313" key="1">
    <source>
        <dbReference type="EMBL" id="KAK3930844.1"/>
    </source>
</evidence>
<dbReference type="Proteomes" id="UP001219518">
    <property type="component" value="Unassembled WGS sequence"/>
</dbReference>
<proteinExistence type="predicted"/>
<sequence>MVYQLSREKVGPLVLAGEVGDAGVVADQLQRQRLHAARRELRHGLDEHHLHGADEEDDGHERQVALLDREGNVLHGVLSGGARAKYKKKNSKFPIRYGELCYLYNSRADIPLLHDIKFKQFIGTTWRLIIIITAKRSCVTERHAAPPKNRSPSSFKVSMNKNVHLDVLRLELHSSRITYAGELH</sequence>
<keyword evidence="2" id="KW-1185">Reference proteome</keyword>
<evidence type="ECO:0000313" key="2">
    <source>
        <dbReference type="Proteomes" id="UP001219518"/>
    </source>
</evidence>
<name>A0AAE1LU21_9NEOP</name>
<dbReference type="AlphaFoldDB" id="A0AAE1LU21"/>
<accession>A0AAE1LU21</accession>
<reference evidence="1" key="1">
    <citation type="submission" date="2021-07" db="EMBL/GenBank/DDBJ databases">
        <authorList>
            <person name="Catto M.A."/>
            <person name="Jacobson A."/>
            <person name="Kennedy G."/>
            <person name="Labadie P."/>
            <person name="Hunt B.G."/>
            <person name="Srinivasan R."/>
        </authorList>
    </citation>
    <scope>NUCLEOTIDE SEQUENCE</scope>
    <source>
        <strain evidence="1">PL_HMW_Pooled</strain>
        <tissue evidence="1">Head</tissue>
    </source>
</reference>
<organism evidence="1 2">
    <name type="scientific">Frankliniella fusca</name>
    <dbReference type="NCBI Taxonomy" id="407009"/>
    <lineage>
        <taxon>Eukaryota</taxon>
        <taxon>Metazoa</taxon>
        <taxon>Ecdysozoa</taxon>
        <taxon>Arthropoda</taxon>
        <taxon>Hexapoda</taxon>
        <taxon>Insecta</taxon>
        <taxon>Pterygota</taxon>
        <taxon>Neoptera</taxon>
        <taxon>Paraneoptera</taxon>
        <taxon>Thysanoptera</taxon>
        <taxon>Terebrantia</taxon>
        <taxon>Thripoidea</taxon>
        <taxon>Thripidae</taxon>
        <taxon>Frankliniella</taxon>
    </lineage>
</organism>
<reference evidence="1" key="2">
    <citation type="journal article" date="2023" name="BMC Genomics">
        <title>Pest status, molecular evolution, and epigenetic factors derived from the genome assembly of Frankliniella fusca, a thysanopteran phytovirus vector.</title>
        <authorList>
            <person name="Catto M.A."/>
            <person name="Labadie P.E."/>
            <person name="Jacobson A.L."/>
            <person name="Kennedy G.G."/>
            <person name="Srinivasan R."/>
            <person name="Hunt B.G."/>
        </authorList>
    </citation>
    <scope>NUCLEOTIDE SEQUENCE</scope>
    <source>
        <strain evidence="1">PL_HMW_Pooled</strain>
    </source>
</reference>
<gene>
    <name evidence="1" type="ORF">KUF71_024201</name>
</gene>